<evidence type="ECO:0000256" key="1">
    <source>
        <dbReference type="SAM" id="MobiDB-lite"/>
    </source>
</evidence>
<accession>A0A6A4WQV6</accession>
<proteinExistence type="predicted"/>
<keyword evidence="4" id="KW-1185">Reference proteome</keyword>
<sequence>MDEDGDTDRKPADVLVEEGARSDPSPVTRQPPALGAAAADPPRTSPLLFLRQPGVAAARELLQRCRAGRPLHRLRGALFFVLLCCCVAAGLLRGPPTWQPPPPPLAAPTEVLPITARRSGALLPPRVQFKPHKPRESMVMGFGGNL</sequence>
<evidence type="ECO:0000256" key="2">
    <source>
        <dbReference type="SAM" id="Phobius"/>
    </source>
</evidence>
<keyword evidence="2" id="KW-1133">Transmembrane helix</keyword>
<feature type="transmembrane region" description="Helical" evidence="2">
    <location>
        <begin position="74"/>
        <end position="92"/>
    </location>
</feature>
<name>A0A6A4WQV6_AMPAM</name>
<keyword evidence="2" id="KW-0472">Membrane</keyword>
<dbReference type="Proteomes" id="UP000440578">
    <property type="component" value="Unassembled WGS sequence"/>
</dbReference>
<dbReference type="EMBL" id="VIIS01000788">
    <property type="protein sequence ID" value="KAF0305022.1"/>
    <property type="molecule type" value="Genomic_DNA"/>
</dbReference>
<protein>
    <submittedName>
        <fullName evidence="3">Uncharacterized protein</fullName>
    </submittedName>
</protein>
<keyword evidence="2" id="KW-0812">Transmembrane</keyword>
<organism evidence="3 4">
    <name type="scientific">Amphibalanus amphitrite</name>
    <name type="common">Striped barnacle</name>
    <name type="synonym">Balanus amphitrite</name>
    <dbReference type="NCBI Taxonomy" id="1232801"/>
    <lineage>
        <taxon>Eukaryota</taxon>
        <taxon>Metazoa</taxon>
        <taxon>Ecdysozoa</taxon>
        <taxon>Arthropoda</taxon>
        <taxon>Crustacea</taxon>
        <taxon>Multicrustacea</taxon>
        <taxon>Cirripedia</taxon>
        <taxon>Thoracica</taxon>
        <taxon>Thoracicalcarea</taxon>
        <taxon>Balanomorpha</taxon>
        <taxon>Balanoidea</taxon>
        <taxon>Balanidae</taxon>
        <taxon>Amphibalaninae</taxon>
        <taxon>Amphibalanus</taxon>
    </lineage>
</organism>
<gene>
    <name evidence="3" type="ORF">FJT64_023287</name>
</gene>
<evidence type="ECO:0000313" key="3">
    <source>
        <dbReference type="EMBL" id="KAF0305022.1"/>
    </source>
</evidence>
<feature type="compositionally biased region" description="Low complexity" evidence="1">
    <location>
        <begin position="31"/>
        <end position="42"/>
    </location>
</feature>
<comment type="caution">
    <text evidence="3">The sequence shown here is derived from an EMBL/GenBank/DDBJ whole genome shotgun (WGS) entry which is preliminary data.</text>
</comment>
<evidence type="ECO:0000313" key="4">
    <source>
        <dbReference type="Proteomes" id="UP000440578"/>
    </source>
</evidence>
<feature type="region of interest" description="Disordered" evidence="1">
    <location>
        <begin position="1"/>
        <end position="45"/>
    </location>
</feature>
<dbReference type="AlphaFoldDB" id="A0A6A4WQV6"/>
<reference evidence="3 4" key="1">
    <citation type="submission" date="2019-07" db="EMBL/GenBank/DDBJ databases">
        <title>Draft genome assembly of a fouling barnacle, Amphibalanus amphitrite (Darwin, 1854): The first reference genome for Thecostraca.</title>
        <authorList>
            <person name="Kim W."/>
        </authorList>
    </citation>
    <scope>NUCLEOTIDE SEQUENCE [LARGE SCALE GENOMIC DNA]</scope>
    <source>
        <strain evidence="3">SNU_AA5</strain>
        <tissue evidence="3">Soma without cirri and trophi</tissue>
    </source>
</reference>